<keyword evidence="2" id="KW-1185">Reference proteome</keyword>
<dbReference type="RefSeq" id="XP_066668135.1">
    <property type="nucleotide sequence ID" value="XM_066812793.1"/>
</dbReference>
<proteinExistence type="predicted"/>
<organism evidence="1 2">
    <name type="scientific">Apiospora hydei</name>
    <dbReference type="NCBI Taxonomy" id="1337664"/>
    <lineage>
        <taxon>Eukaryota</taxon>
        <taxon>Fungi</taxon>
        <taxon>Dikarya</taxon>
        <taxon>Ascomycota</taxon>
        <taxon>Pezizomycotina</taxon>
        <taxon>Sordariomycetes</taxon>
        <taxon>Xylariomycetidae</taxon>
        <taxon>Amphisphaeriales</taxon>
        <taxon>Apiosporaceae</taxon>
        <taxon>Apiospora</taxon>
    </lineage>
</organism>
<dbReference type="Proteomes" id="UP001433268">
    <property type="component" value="Unassembled WGS sequence"/>
</dbReference>
<sequence length="69" mass="7995">MSEHASTHAPLILLAEEERILDADKATQWLVAMEQLESTEIQNALRLGQLEKEEQEEWLAFEENSKSRE</sequence>
<evidence type="ECO:0000313" key="1">
    <source>
        <dbReference type="EMBL" id="KAK8080660.1"/>
    </source>
</evidence>
<gene>
    <name evidence="1" type="ORF">PG997_008478</name>
</gene>
<protein>
    <submittedName>
        <fullName evidence="1">Uncharacterized protein</fullName>
    </submittedName>
</protein>
<reference evidence="1 2" key="1">
    <citation type="submission" date="2023-01" db="EMBL/GenBank/DDBJ databases">
        <title>Analysis of 21 Apiospora genomes using comparative genomics revels a genus with tremendous synthesis potential of carbohydrate active enzymes and secondary metabolites.</title>
        <authorList>
            <person name="Sorensen T."/>
        </authorList>
    </citation>
    <scope>NUCLEOTIDE SEQUENCE [LARGE SCALE GENOMIC DNA]</scope>
    <source>
        <strain evidence="1 2">CBS 114990</strain>
    </source>
</reference>
<evidence type="ECO:0000313" key="2">
    <source>
        <dbReference type="Proteomes" id="UP001433268"/>
    </source>
</evidence>
<name>A0ABR1WDY0_9PEZI</name>
<dbReference type="EMBL" id="JAQQWN010000006">
    <property type="protein sequence ID" value="KAK8080660.1"/>
    <property type="molecule type" value="Genomic_DNA"/>
</dbReference>
<accession>A0ABR1WDY0</accession>
<dbReference type="GeneID" id="92045853"/>
<comment type="caution">
    <text evidence="1">The sequence shown here is derived from an EMBL/GenBank/DDBJ whole genome shotgun (WGS) entry which is preliminary data.</text>
</comment>